<dbReference type="GO" id="GO:0045211">
    <property type="term" value="C:postsynaptic membrane"/>
    <property type="evidence" value="ECO:0007669"/>
    <property type="project" value="TreeGrafter"/>
</dbReference>
<evidence type="ECO:0000256" key="9">
    <source>
        <dbReference type="ARBA" id="ARBA00023136"/>
    </source>
</evidence>
<dbReference type="GO" id="GO:0060072">
    <property type="term" value="F:large conductance calcium-activated potassium channel activity"/>
    <property type="evidence" value="ECO:0007669"/>
    <property type="project" value="TreeGrafter"/>
</dbReference>
<proteinExistence type="predicted"/>
<name>A0AAN8J2H0_TRICO</name>
<organism evidence="12 13">
    <name type="scientific">Trichostrongylus colubriformis</name>
    <name type="common">Black scour worm</name>
    <dbReference type="NCBI Taxonomy" id="6319"/>
    <lineage>
        <taxon>Eukaryota</taxon>
        <taxon>Metazoa</taxon>
        <taxon>Ecdysozoa</taxon>
        <taxon>Nematoda</taxon>
        <taxon>Chromadorea</taxon>
        <taxon>Rhabditida</taxon>
        <taxon>Rhabditina</taxon>
        <taxon>Rhabditomorpha</taxon>
        <taxon>Strongyloidea</taxon>
        <taxon>Trichostrongylidae</taxon>
        <taxon>Trichostrongylus</taxon>
    </lineage>
</organism>
<evidence type="ECO:0000256" key="4">
    <source>
        <dbReference type="ARBA" id="ARBA00022692"/>
    </source>
</evidence>
<protein>
    <submittedName>
        <fullName evidence="12">Calcium-activated potassium channel slowpoke</fullName>
    </submittedName>
</protein>
<comment type="subcellular location">
    <subcellularLocation>
        <location evidence="1">Membrane</location>
        <topology evidence="1">Multi-pass membrane protein</topology>
    </subcellularLocation>
</comment>
<evidence type="ECO:0000256" key="2">
    <source>
        <dbReference type="ARBA" id="ARBA00022448"/>
    </source>
</evidence>
<evidence type="ECO:0000256" key="11">
    <source>
        <dbReference type="SAM" id="Phobius"/>
    </source>
</evidence>
<evidence type="ECO:0000256" key="7">
    <source>
        <dbReference type="ARBA" id="ARBA00022989"/>
    </source>
</evidence>
<feature type="transmembrane region" description="Helical" evidence="11">
    <location>
        <begin position="35"/>
        <end position="56"/>
    </location>
</feature>
<keyword evidence="3" id="KW-0633">Potassium transport</keyword>
<feature type="non-terminal residue" evidence="12">
    <location>
        <position position="1"/>
    </location>
</feature>
<keyword evidence="13" id="KW-1185">Reference proteome</keyword>
<keyword evidence="2" id="KW-0813">Transport</keyword>
<dbReference type="Proteomes" id="UP001331761">
    <property type="component" value="Unassembled WGS sequence"/>
</dbReference>
<accession>A0AAN8J2H0</accession>
<sequence>SPFTGFRFLRALRLMTVPDILQYLNILKTSSSIRLTQLVTIFVSVCLTGAGGVHLFENSGDFFKGFINPHRITYADCVYFLLVTMSTVAQLVHNFKPQQRIDLLRYQMRTLVWC</sequence>
<evidence type="ECO:0000313" key="12">
    <source>
        <dbReference type="EMBL" id="KAK5980149.1"/>
    </source>
</evidence>
<dbReference type="InterPro" id="IPR047871">
    <property type="entry name" value="K_chnl_Slo-like"/>
</dbReference>
<keyword evidence="7 11" id="KW-1133">Transmembrane helix</keyword>
<keyword evidence="9 11" id="KW-0472">Membrane</keyword>
<evidence type="ECO:0000256" key="10">
    <source>
        <dbReference type="ARBA" id="ARBA00023303"/>
    </source>
</evidence>
<dbReference type="PANTHER" id="PTHR10027:SF33">
    <property type="entry name" value="CALCIUM-ACTIVATED POTASSIUM CHANNEL SUBUNIT ALPHA-1-RELATED"/>
    <property type="match status" value="1"/>
</dbReference>
<keyword evidence="5" id="KW-0631">Potassium channel</keyword>
<feature type="transmembrane region" description="Helical" evidence="11">
    <location>
        <begin position="72"/>
        <end position="92"/>
    </location>
</feature>
<keyword evidence="10 12" id="KW-0407">Ion channel</keyword>
<keyword evidence="4 11" id="KW-0812">Transmembrane</keyword>
<keyword evidence="8" id="KW-0406">Ion transport</keyword>
<dbReference type="AlphaFoldDB" id="A0AAN8J2H0"/>
<evidence type="ECO:0000256" key="6">
    <source>
        <dbReference type="ARBA" id="ARBA00022958"/>
    </source>
</evidence>
<evidence type="ECO:0000256" key="1">
    <source>
        <dbReference type="ARBA" id="ARBA00004141"/>
    </source>
</evidence>
<evidence type="ECO:0000256" key="8">
    <source>
        <dbReference type="ARBA" id="ARBA00023065"/>
    </source>
</evidence>
<evidence type="ECO:0000256" key="3">
    <source>
        <dbReference type="ARBA" id="ARBA00022538"/>
    </source>
</evidence>
<comment type="caution">
    <text evidence="12">The sequence shown here is derived from an EMBL/GenBank/DDBJ whole genome shotgun (WGS) entry which is preliminary data.</text>
</comment>
<dbReference type="EMBL" id="WIXE01007766">
    <property type="protein sequence ID" value="KAK5980149.1"/>
    <property type="molecule type" value="Genomic_DNA"/>
</dbReference>
<dbReference type="Gene3D" id="1.10.287.70">
    <property type="match status" value="1"/>
</dbReference>
<keyword evidence="6" id="KW-0630">Potassium</keyword>
<dbReference type="PANTHER" id="PTHR10027">
    <property type="entry name" value="CALCIUM-ACTIVATED POTASSIUM CHANNEL ALPHA CHAIN"/>
    <property type="match status" value="1"/>
</dbReference>
<evidence type="ECO:0000313" key="13">
    <source>
        <dbReference type="Proteomes" id="UP001331761"/>
    </source>
</evidence>
<dbReference type="SUPFAM" id="SSF81324">
    <property type="entry name" value="Voltage-gated potassium channels"/>
    <property type="match status" value="1"/>
</dbReference>
<reference evidence="12 13" key="1">
    <citation type="submission" date="2019-10" db="EMBL/GenBank/DDBJ databases">
        <title>Assembly and Annotation for the nematode Trichostrongylus colubriformis.</title>
        <authorList>
            <person name="Martin J."/>
        </authorList>
    </citation>
    <scope>NUCLEOTIDE SEQUENCE [LARGE SCALE GENOMIC DNA]</scope>
    <source>
        <strain evidence="12">G859</strain>
        <tissue evidence="12">Whole worm</tissue>
    </source>
</reference>
<gene>
    <name evidence="12" type="ORF">GCK32_013540</name>
</gene>
<evidence type="ECO:0000256" key="5">
    <source>
        <dbReference type="ARBA" id="ARBA00022826"/>
    </source>
</evidence>